<keyword evidence="7 8" id="KW-0472">Membrane</keyword>
<dbReference type="InterPro" id="IPR036259">
    <property type="entry name" value="MFS_trans_sf"/>
</dbReference>
<dbReference type="CDD" id="cd17503">
    <property type="entry name" value="MFS_LmrB_MDR_like"/>
    <property type="match status" value="1"/>
</dbReference>
<feature type="transmembrane region" description="Helical" evidence="8">
    <location>
        <begin position="12"/>
        <end position="33"/>
    </location>
</feature>
<feature type="transmembrane region" description="Helical" evidence="8">
    <location>
        <begin position="110"/>
        <end position="130"/>
    </location>
</feature>
<comment type="similarity">
    <text evidence="2">Belongs to the major facilitator superfamily. EmrB family.</text>
</comment>
<feature type="transmembrane region" description="Helical" evidence="8">
    <location>
        <begin position="205"/>
        <end position="224"/>
    </location>
</feature>
<evidence type="ECO:0000256" key="1">
    <source>
        <dbReference type="ARBA" id="ARBA00004651"/>
    </source>
</evidence>
<dbReference type="InterPro" id="IPR004638">
    <property type="entry name" value="EmrB-like"/>
</dbReference>
<organism evidence="10 12">
    <name type="scientific">Hominibacterium faecale</name>
    <dbReference type="NCBI Taxonomy" id="2839743"/>
    <lineage>
        <taxon>Bacteria</taxon>
        <taxon>Bacillati</taxon>
        <taxon>Bacillota</taxon>
        <taxon>Clostridia</taxon>
        <taxon>Peptostreptococcales</taxon>
        <taxon>Anaerovoracaceae</taxon>
        <taxon>Hominibacterium</taxon>
    </lineage>
</organism>
<evidence type="ECO:0000256" key="8">
    <source>
        <dbReference type="SAM" id="Phobius"/>
    </source>
</evidence>
<keyword evidence="12" id="KW-1185">Reference proteome</keyword>
<dbReference type="RefSeq" id="WP_148398461.1">
    <property type="nucleotide sequence ID" value="NZ_JAJAGH010000005.1"/>
</dbReference>
<name>A0A9J6QM48_9FIRM</name>
<keyword evidence="6 8" id="KW-1133">Transmembrane helix</keyword>
<feature type="transmembrane region" description="Helical" evidence="8">
    <location>
        <begin position="438"/>
        <end position="460"/>
    </location>
</feature>
<dbReference type="EMBL" id="JAOSHN010000001">
    <property type="protein sequence ID" value="MCU7376973.1"/>
    <property type="molecule type" value="Genomic_DNA"/>
</dbReference>
<feature type="transmembrane region" description="Helical" evidence="8">
    <location>
        <begin position="230"/>
        <end position="248"/>
    </location>
</feature>
<evidence type="ECO:0000256" key="3">
    <source>
        <dbReference type="ARBA" id="ARBA00022448"/>
    </source>
</evidence>
<protein>
    <submittedName>
        <fullName evidence="10">Multidrug efflux MFS transporter</fullName>
    </submittedName>
</protein>
<comment type="caution">
    <text evidence="10">The sequence shown here is derived from an EMBL/GenBank/DDBJ whole genome shotgun (WGS) entry which is preliminary data.</text>
</comment>
<dbReference type="GO" id="GO:0022857">
    <property type="term" value="F:transmembrane transporter activity"/>
    <property type="evidence" value="ECO:0007669"/>
    <property type="project" value="InterPro"/>
</dbReference>
<evidence type="ECO:0000313" key="11">
    <source>
        <dbReference type="EMBL" id="MCU7379522.1"/>
    </source>
</evidence>
<feature type="transmembrane region" description="Helical" evidence="8">
    <location>
        <begin position="405"/>
        <end position="426"/>
    </location>
</feature>
<accession>A0A9J6QM48</accession>
<evidence type="ECO:0000256" key="7">
    <source>
        <dbReference type="ARBA" id="ARBA00023136"/>
    </source>
</evidence>
<dbReference type="GO" id="GO:0005886">
    <property type="term" value="C:plasma membrane"/>
    <property type="evidence" value="ECO:0007669"/>
    <property type="project" value="UniProtKB-SubCell"/>
</dbReference>
<dbReference type="Proteomes" id="UP001065549">
    <property type="component" value="Unassembled WGS sequence"/>
</dbReference>
<evidence type="ECO:0000313" key="10">
    <source>
        <dbReference type="EMBL" id="MCU7376973.1"/>
    </source>
</evidence>
<keyword evidence="5 8" id="KW-0812">Transmembrane</keyword>
<gene>
    <name evidence="10" type="ORF">OBO34_01245</name>
    <name evidence="11" type="ORF">OBO34_14340</name>
</gene>
<proteinExistence type="inferred from homology"/>
<keyword evidence="4" id="KW-1003">Cell membrane</keyword>
<feature type="transmembrane region" description="Helical" evidence="8">
    <location>
        <begin position="268"/>
        <end position="293"/>
    </location>
</feature>
<feature type="transmembrane region" description="Helical" evidence="8">
    <location>
        <begin position="53"/>
        <end position="74"/>
    </location>
</feature>
<dbReference type="InterPro" id="IPR011701">
    <property type="entry name" value="MFS"/>
</dbReference>
<dbReference type="PANTHER" id="PTHR42718">
    <property type="entry name" value="MAJOR FACILITATOR SUPERFAMILY MULTIDRUG TRANSPORTER MFSC"/>
    <property type="match status" value="1"/>
</dbReference>
<evidence type="ECO:0000313" key="12">
    <source>
        <dbReference type="Proteomes" id="UP001065549"/>
    </source>
</evidence>
<evidence type="ECO:0000256" key="4">
    <source>
        <dbReference type="ARBA" id="ARBA00022475"/>
    </source>
</evidence>
<dbReference type="EMBL" id="JAOSHN010000005">
    <property type="protein sequence ID" value="MCU7379522.1"/>
    <property type="molecule type" value="Genomic_DNA"/>
</dbReference>
<feature type="domain" description="Major facilitator superfamily (MFS) profile" evidence="9">
    <location>
        <begin position="11"/>
        <end position="464"/>
    </location>
</feature>
<dbReference type="Pfam" id="PF07690">
    <property type="entry name" value="MFS_1"/>
    <property type="match status" value="1"/>
</dbReference>
<dbReference type="PANTHER" id="PTHR42718:SF9">
    <property type="entry name" value="MAJOR FACILITATOR SUPERFAMILY MULTIDRUG TRANSPORTER MFSC"/>
    <property type="match status" value="1"/>
</dbReference>
<evidence type="ECO:0000256" key="5">
    <source>
        <dbReference type="ARBA" id="ARBA00022692"/>
    </source>
</evidence>
<feature type="transmembrane region" description="Helical" evidence="8">
    <location>
        <begin position="334"/>
        <end position="352"/>
    </location>
</feature>
<feature type="transmembrane region" description="Helical" evidence="8">
    <location>
        <begin position="299"/>
        <end position="322"/>
    </location>
</feature>
<feature type="transmembrane region" description="Helical" evidence="8">
    <location>
        <begin position="81"/>
        <end position="104"/>
    </location>
</feature>
<dbReference type="Gene3D" id="1.20.1720.10">
    <property type="entry name" value="Multidrug resistance protein D"/>
    <property type="match status" value="1"/>
</dbReference>
<comment type="subcellular location">
    <subcellularLocation>
        <location evidence="1">Cell membrane</location>
        <topology evidence="1">Multi-pass membrane protein</topology>
    </subcellularLocation>
</comment>
<evidence type="ECO:0000259" key="9">
    <source>
        <dbReference type="PROSITE" id="PS50850"/>
    </source>
</evidence>
<dbReference type="InterPro" id="IPR020846">
    <property type="entry name" value="MFS_dom"/>
</dbReference>
<feature type="transmembrane region" description="Helical" evidence="8">
    <location>
        <begin position="169"/>
        <end position="193"/>
    </location>
</feature>
<evidence type="ECO:0000256" key="2">
    <source>
        <dbReference type="ARBA" id="ARBA00008537"/>
    </source>
</evidence>
<feature type="transmembrane region" description="Helical" evidence="8">
    <location>
        <begin position="142"/>
        <end position="163"/>
    </location>
</feature>
<evidence type="ECO:0000256" key="6">
    <source>
        <dbReference type="ARBA" id="ARBA00022989"/>
    </source>
</evidence>
<dbReference type="NCBIfam" id="TIGR00711">
    <property type="entry name" value="efflux_EmrB"/>
    <property type="match status" value="1"/>
</dbReference>
<keyword evidence="3" id="KW-0813">Transport</keyword>
<dbReference type="SUPFAM" id="SSF103473">
    <property type="entry name" value="MFS general substrate transporter"/>
    <property type="match status" value="1"/>
</dbReference>
<dbReference type="Gene3D" id="1.20.1250.20">
    <property type="entry name" value="MFS general substrate transporter like domains"/>
    <property type="match status" value="1"/>
</dbReference>
<dbReference type="PROSITE" id="PS50850">
    <property type="entry name" value="MFS"/>
    <property type="match status" value="1"/>
</dbReference>
<sequence length="471" mass="50967">MSNHTILTNKKRTLIFVDILITCIASSMLATALTTALPPIMADFHISVTTGQWLTSGYSLAMGIMMPLTAFLITRFPTKRLYLLGILFFIAGLTCCVIARWFPIMMLGRVLQACGNGILLSMSQVILLTIYPPEKRGTIMGLYGLSIGAAPVISPTLAGILVDSFGWRMIFYISIGIMLISLIFAIGVFDNVLATMKRKFDGFSFVLSALAFGGITLGIGNIGSRSPTAAQTYMPLVIGIISAAFFVYRQLHIKEPFLELRILKQKQYALSVLGSMLLYLVMMGSSIIIPLYVQSIMGYSVTTSGLVTLPGSLVMAAISPFAGIIYDRIGMKKLFVAGAFCMLLSNIGMFFITKEMSIWIASFYNMMRCAAIGCLMMPLVTWGISGIQPELTAHGTALVNSLRTISGAIGTAVFVGIMTMVTNHSIDRYGENAAIHGLNMTFLAMSAATLILVFIAAFLVKGGRAHTEIIS</sequence>
<feature type="transmembrane region" description="Helical" evidence="8">
    <location>
        <begin position="358"/>
        <end position="384"/>
    </location>
</feature>
<dbReference type="AlphaFoldDB" id="A0A9J6QM48"/>
<reference evidence="10" key="1">
    <citation type="submission" date="2022-09" db="EMBL/GenBank/DDBJ databases">
        <title>Culturomic study of gut microbiota in children with autism spectrum disorder.</title>
        <authorList>
            <person name="Efimov B.A."/>
            <person name="Chaplin A.V."/>
            <person name="Sokolova S.R."/>
            <person name="Pikina A.P."/>
            <person name="Korzhanova M."/>
            <person name="Belova V."/>
            <person name="Korostin D."/>
        </authorList>
    </citation>
    <scope>NUCLEOTIDE SEQUENCE</scope>
    <source>
        <strain evidence="10">ASD5510</strain>
    </source>
</reference>